<sequence length="129" mass="13331">MELVEILIGQLGVQEQQAKGGAGLLFQLAQEKLQDEQFSQVAQYVPGIGELLKAAPQGGGMMGALGDLASAMGAPASIGNLATLAAGFSKLGLNTSMINKFVPIILSYIQGKGGIGASQLLEQILKEFL</sequence>
<dbReference type="InterPro" id="IPR021302">
    <property type="entry name" value="DUF2780_VcgC/VcgE"/>
</dbReference>
<reference evidence="1 2" key="1">
    <citation type="submission" date="2023-12" db="EMBL/GenBank/DDBJ databases">
        <title>Baltic Sea Cyanobacteria.</title>
        <authorList>
            <person name="Delbaje E."/>
            <person name="Fewer D.P."/>
            <person name="Shishido T.K."/>
        </authorList>
    </citation>
    <scope>NUCLEOTIDE SEQUENCE [LARGE SCALE GENOMIC DNA]</scope>
    <source>
        <strain evidence="1 2">CCNP 1315</strain>
    </source>
</reference>
<evidence type="ECO:0000313" key="2">
    <source>
        <dbReference type="Proteomes" id="UP001301728"/>
    </source>
</evidence>
<dbReference type="RefSeq" id="WP_323223955.1">
    <property type="nucleotide sequence ID" value="NZ_JAYGHT010000075.1"/>
</dbReference>
<gene>
    <name evidence="1" type="ORF">VB854_14545</name>
</gene>
<dbReference type="Pfam" id="PF11075">
    <property type="entry name" value="DUF2780"/>
    <property type="match status" value="1"/>
</dbReference>
<name>A0ABU5TYZ5_9CYAN</name>
<keyword evidence="2" id="KW-1185">Reference proteome</keyword>
<organism evidence="1 2">
    <name type="scientific">Limnoraphis robusta CCNP1315</name>
    <dbReference type="NCBI Taxonomy" id="3110306"/>
    <lineage>
        <taxon>Bacteria</taxon>
        <taxon>Bacillati</taxon>
        <taxon>Cyanobacteriota</taxon>
        <taxon>Cyanophyceae</taxon>
        <taxon>Oscillatoriophycideae</taxon>
        <taxon>Oscillatoriales</taxon>
        <taxon>Sirenicapillariaceae</taxon>
        <taxon>Limnoraphis</taxon>
    </lineage>
</organism>
<dbReference type="Proteomes" id="UP001301728">
    <property type="component" value="Unassembled WGS sequence"/>
</dbReference>
<dbReference type="EMBL" id="JAYGHT010000075">
    <property type="protein sequence ID" value="MEA5520164.1"/>
    <property type="molecule type" value="Genomic_DNA"/>
</dbReference>
<evidence type="ECO:0000313" key="1">
    <source>
        <dbReference type="EMBL" id="MEA5520164.1"/>
    </source>
</evidence>
<protein>
    <submittedName>
        <fullName evidence="1">DUF2780 domain-containing protein</fullName>
    </submittedName>
</protein>
<proteinExistence type="predicted"/>
<accession>A0ABU5TYZ5</accession>
<comment type="caution">
    <text evidence="1">The sequence shown here is derived from an EMBL/GenBank/DDBJ whole genome shotgun (WGS) entry which is preliminary data.</text>
</comment>